<feature type="compositionally biased region" description="Basic and acidic residues" evidence="1">
    <location>
        <begin position="1"/>
        <end position="22"/>
    </location>
</feature>
<gene>
    <name evidence="3" type="ORF">HUG10_09545</name>
</gene>
<organism evidence="3 4">
    <name type="scientific">Halorarum halophilum</name>
    <dbReference type="NCBI Taxonomy" id="2743090"/>
    <lineage>
        <taxon>Archaea</taxon>
        <taxon>Methanobacteriati</taxon>
        <taxon>Methanobacteriota</taxon>
        <taxon>Stenosarchaea group</taxon>
        <taxon>Halobacteria</taxon>
        <taxon>Halobacteriales</taxon>
        <taxon>Haloferacaceae</taxon>
        <taxon>Halorarum</taxon>
    </lineage>
</organism>
<feature type="compositionally biased region" description="Basic and acidic residues" evidence="1">
    <location>
        <begin position="33"/>
        <end position="43"/>
    </location>
</feature>
<evidence type="ECO:0000259" key="2">
    <source>
        <dbReference type="Pfam" id="PF09851"/>
    </source>
</evidence>
<dbReference type="OrthoDB" id="178074at2157"/>
<dbReference type="GeneID" id="96090698"/>
<evidence type="ECO:0000256" key="1">
    <source>
        <dbReference type="SAM" id="MobiDB-lite"/>
    </source>
</evidence>
<evidence type="ECO:0000313" key="3">
    <source>
        <dbReference type="EMBL" id="QLG27782.1"/>
    </source>
</evidence>
<feature type="compositionally biased region" description="Basic and acidic residues" evidence="1">
    <location>
        <begin position="77"/>
        <end position="90"/>
    </location>
</feature>
<dbReference type="KEGG" id="halg:HUG10_09545"/>
<dbReference type="AlphaFoldDB" id="A0A7D5KMJ2"/>
<feature type="region of interest" description="Disordered" evidence="1">
    <location>
        <begin position="68"/>
        <end position="90"/>
    </location>
</feature>
<protein>
    <submittedName>
        <fullName evidence="3">SHOCT domain-containing protein</fullName>
    </submittedName>
</protein>
<sequence length="90" mass="10181">MEAGVGERDVADGDGADGDRPVDVPNPWWGTWETREPDPSDPLDRLCERYAEGEIDEAEFERRLGLLLDTEDTDPATARERLREHTGRND</sequence>
<name>A0A7D5KMJ2_9EURY</name>
<keyword evidence="4" id="KW-1185">Reference proteome</keyword>
<evidence type="ECO:0000313" key="4">
    <source>
        <dbReference type="Proteomes" id="UP000509750"/>
    </source>
</evidence>
<feature type="region of interest" description="Disordered" evidence="1">
    <location>
        <begin position="1"/>
        <end position="43"/>
    </location>
</feature>
<dbReference type="EMBL" id="CP058529">
    <property type="protein sequence ID" value="QLG27782.1"/>
    <property type="molecule type" value="Genomic_DNA"/>
</dbReference>
<dbReference type="Proteomes" id="UP000509750">
    <property type="component" value="Chromosome"/>
</dbReference>
<proteinExistence type="predicted"/>
<feature type="domain" description="SHOCT" evidence="2">
    <location>
        <begin position="41"/>
        <end position="65"/>
    </location>
</feature>
<dbReference type="RefSeq" id="WP_179169357.1">
    <property type="nucleotide sequence ID" value="NZ_CP058529.1"/>
</dbReference>
<reference evidence="3 4" key="1">
    <citation type="submission" date="2020-07" db="EMBL/GenBank/DDBJ databases">
        <title>Gai3-2, isolated from salt lake.</title>
        <authorList>
            <person name="Cui H."/>
            <person name="Shi X."/>
        </authorList>
    </citation>
    <scope>NUCLEOTIDE SEQUENCE [LARGE SCALE GENOMIC DNA]</scope>
    <source>
        <strain evidence="3 4">Gai3-2</strain>
    </source>
</reference>
<dbReference type="InterPro" id="IPR018649">
    <property type="entry name" value="SHOCT"/>
</dbReference>
<dbReference type="Pfam" id="PF09851">
    <property type="entry name" value="SHOCT"/>
    <property type="match status" value="1"/>
</dbReference>
<accession>A0A7D5KMJ2</accession>